<protein>
    <submittedName>
        <fullName evidence="1">Uncharacterized protein</fullName>
    </submittedName>
</protein>
<dbReference type="STRING" id="1408157.A0A1J7JDB9"/>
<dbReference type="InParanoid" id="A0A1J7JDB9"/>
<sequence>MDWPTAVTSPFELTTFNRTYIPSDYLPIMRAFTPPDHNTAQLSPSQTCPSPDIHFETLSKINVDLYGLCNAIFRHAPTRTLDTPIGYLVISCFVQLICPLEVCVSIMHARKADTSSSEPRLVLDVAFANVLGQIQLMLGLPSPWSTKSAWTGLLTPPRYRDMLNAELGVVEGGWTARSEKLMEVMEVMSTTKELLLEGSMMGGRE</sequence>
<evidence type="ECO:0000313" key="1">
    <source>
        <dbReference type="EMBL" id="OIW31337.1"/>
    </source>
</evidence>
<name>A0A1J7JDB9_9PEZI</name>
<keyword evidence="2" id="KW-1185">Reference proteome</keyword>
<evidence type="ECO:0000313" key="2">
    <source>
        <dbReference type="Proteomes" id="UP000182658"/>
    </source>
</evidence>
<dbReference type="EMBL" id="KV875096">
    <property type="protein sequence ID" value="OIW31337.1"/>
    <property type="molecule type" value="Genomic_DNA"/>
</dbReference>
<reference evidence="1 2" key="1">
    <citation type="submission" date="2016-10" db="EMBL/GenBank/DDBJ databases">
        <title>Draft genome sequence of Coniochaeta ligniaria NRRL30616, a lignocellulolytic fungus for bioabatement of inhibitors in plant biomass hydrolysates.</title>
        <authorList>
            <consortium name="DOE Joint Genome Institute"/>
            <person name="Jimenez D.J."/>
            <person name="Hector R.E."/>
            <person name="Riley R."/>
            <person name="Sun H."/>
            <person name="Grigoriev I.V."/>
            <person name="Van Elsas J.D."/>
            <person name="Nichols N.N."/>
        </authorList>
    </citation>
    <scope>NUCLEOTIDE SEQUENCE [LARGE SCALE GENOMIC DNA]</scope>
    <source>
        <strain evidence="1 2">NRRL 30616</strain>
    </source>
</reference>
<gene>
    <name evidence="1" type="ORF">CONLIGDRAFT_680048</name>
</gene>
<organism evidence="1 2">
    <name type="scientific">Coniochaeta ligniaria NRRL 30616</name>
    <dbReference type="NCBI Taxonomy" id="1408157"/>
    <lineage>
        <taxon>Eukaryota</taxon>
        <taxon>Fungi</taxon>
        <taxon>Dikarya</taxon>
        <taxon>Ascomycota</taxon>
        <taxon>Pezizomycotina</taxon>
        <taxon>Sordariomycetes</taxon>
        <taxon>Sordariomycetidae</taxon>
        <taxon>Coniochaetales</taxon>
        <taxon>Coniochaetaceae</taxon>
        <taxon>Coniochaeta</taxon>
    </lineage>
</organism>
<dbReference type="AlphaFoldDB" id="A0A1J7JDB9"/>
<dbReference type="Proteomes" id="UP000182658">
    <property type="component" value="Unassembled WGS sequence"/>
</dbReference>
<proteinExistence type="predicted"/>
<dbReference type="OrthoDB" id="4222821at2759"/>
<accession>A0A1J7JDB9</accession>